<proteinExistence type="predicted"/>
<accession>A0ABQ5QXX5</accession>
<dbReference type="RefSeq" id="WP_281899025.1">
    <property type="nucleotide sequence ID" value="NZ_BSDI01000023.1"/>
</dbReference>
<evidence type="ECO:0000313" key="2">
    <source>
        <dbReference type="Proteomes" id="UP001144280"/>
    </source>
</evidence>
<reference evidence="1" key="1">
    <citation type="submission" date="2022-12" db="EMBL/GenBank/DDBJ databases">
        <title>New Phytohabitans aurantiacus sp. RD004123 nov., an actinomycete isolated from soil.</title>
        <authorList>
            <person name="Triningsih D.W."/>
            <person name="Harunari E."/>
            <person name="Igarashi Y."/>
        </authorList>
    </citation>
    <scope>NUCLEOTIDE SEQUENCE</scope>
    <source>
        <strain evidence="1">RD004123</strain>
    </source>
</reference>
<protein>
    <recommendedName>
        <fullName evidence="3">RES domain-containing protein</fullName>
    </recommendedName>
</protein>
<evidence type="ECO:0000313" key="1">
    <source>
        <dbReference type="EMBL" id="GLH99398.1"/>
    </source>
</evidence>
<comment type="caution">
    <text evidence="1">The sequence shown here is derived from an EMBL/GenBank/DDBJ whole genome shotgun (WGS) entry which is preliminary data.</text>
</comment>
<evidence type="ECO:0008006" key="3">
    <source>
        <dbReference type="Google" id="ProtNLM"/>
    </source>
</evidence>
<organism evidence="1 2">
    <name type="scientific">Phytohabitans aurantiacus</name>
    <dbReference type="NCBI Taxonomy" id="3016789"/>
    <lineage>
        <taxon>Bacteria</taxon>
        <taxon>Bacillati</taxon>
        <taxon>Actinomycetota</taxon>
        <taxon>Actinomycetes</taxon>
        <taxon>Micromonosporales</taxon>
        <taxon>Micromonosporaceae</taxon>
    </lineage>
</organism>
<gene>
    <name evidence="1" type="ORF">Pa4123_46740</name>
</gene>
<dbReference type="Proteomes" id="UP001144280">
    <property type="component" value="Unassembled WGS sequence"/>
</dbReference>
<name>A0ABQ5QXX5_9ACTN</name>
<keyword evidence="2" id="KW-1185">Reference proteome</keyword>
<dbReference type="EMBL" id="BSDI01000023">
    <property type="protein sequence ID" value="GLH99398.1"/>
    <property type="molecule type" value="Genomic_DNA"/>
</dbReference>
<sequence length="193" mass="21325">MLIEERELHYSPHSPLRAWRLFRVRVSDADVLLSSPMYHDPDPPAWPDVGSVAACHEGHPAPAPGCRCGIYAAVRGTLDSLPGYLLDTAYDGDLWAYAEIACSGRVFVDMRGVRAECAEIVRLALPDSYWSDSYWSNEAAALDTVERMLRERYGVPVGGLGDVPEWVISNQRDAGRPPDEVSLALDLDRLDLG</sequence>